<accession>A0AAP0BJJ4</accession>
<name>A0AAP0BJJ4_9ASPA</name>
<dbReference type="Proteomes" id="UP001418222">
    <property type="component" value="Unassembled WGS sequence"/>
</dbReference>
<comment type="caution">
    <text evidence="1">The sequence shown here is derived from an EMBL/GenBank/DDBJ whole genome shotgun (WGS) entry which is preliminary data.</text>
</comment>
<evidence type="ECO:0000313" key="1">
    <source>
        <dbReference type="EMBL" id="KAK8940853.1"/>
    </source>
</evidence>
<sequence length="157" mass="17918">MAISPFSLVVAERVTSNWIEGPKEGQLEVLAHLLGFPDNVRINEKGQFWVAIDCCRTRGQEFLSRNPWLGGVYFKIPMKLEFRARKLGMMMYTARALFDEAGDVVDVNQDREGRLAPPVRTSVRIPESDREDMQTTCSVRVDISNPATRPKPRPRLR</sequence>
<keyword evidence="2" id="KW-1185">Reference proteome</keyword>
<organism evidence="1 2">
    <name type="scientific">Platanthera zijinensis</name>
    <dbReference type="NCBI Taxonomy" id="2320716"/>
    <lineage>
        <taxon>Eukaryota</taxon>
        <taxon>Viridiplantae</taxon>
        <taxon>Streptophyta</taxon>
        <taxon>Embryophyta</taxon>
        <taxon>Tracheophyta</taxon>
        <taxon>Spermatophyta</taxon>
        <taxon>Magnoliopsida</taxon>
        <taxon>Liliopsida</taxon>
        <taxon>Asparagales</taxon>
        <taxon>Orchidaceae</taxon>
        <taxon>Orchidoideae</taxon>
        <taxon>Orchideae</taxon>
        <taxon>Orchidinae</taxon>
        <taxon>Platanthera</taxon>
    </lineage>
</organism>
<dbReference type="Gene3D" id="2.120.10.30">
    <property type="entry name" value="TolB, C-terminal domain"/>
    <property type="match status" value="1"/>
</dbReference>
<dbReference type="AlphaFoldDB" id="A0AAP0BJJ4"/>
<evidence type="ECO:0000313" key="2">
    <source>
        <dbReference type="Proteomes" id="UP001418222"/>
    </source>
</evidence>
<dbReference type="InterPro" id="IPR011042">
    <property type="entry name" value="6-blade_b-propeller_TolB-like"/>
</dbReference>
<dbReference type="GO" id="GO:0016787">
    <property type="term" value="F:hydrolase activity"/>
    <property type="evidence" value="ECO:0007669"/>
    <property type="project" value="TreeGrafter"/>
</dbReference>
<dbReference type="PANTHER" id="PTHR10426">
    <property type="entry name" value="STRICTOSIDINE SYNTHASE-RELATED"/>
    <property type="match status" value="1"/>
</dbReference>
<proteinExistence type="predicted"/>
<reference evidence="1 2" key="1">
    <citation type="journal article" date="2022" name="Nat. Plants">
        <title>Genomes of leafy and leafless Platanthera orchids illuminate the evolution of mycoheterotrophy.</title>
        <authorList>
            <person name="Li M.H."/>
            <person name="Liu K.W."/>
            <person name="Li Z."/>
            <person name="Lu H.C."/>
            <person name="Ye Q.L."/>
            <person name="Zhang D."/>
            <person name="Wang J.Y."/>
            <person name="Li Y.F."/>
            <person name="Zhong Z.M."/>
            <person name="Liu X."/>
            <person name="Yu X."/>
            <person name="Liu D.K."/>
            <person name="Tu X.D."/>
            <person name="Liu B."/>
            <person name="Hao Y."/>
            <person name="Liao X.Y."/>
            <person name="Jiang Y.T."/>
            <person name="Sun W.H."/>
            <person name="Chen J."/>
            <person name="Chen Y.Q."/>
            <person name="Ai Y."/>
            <person name="Zhai J.W."/>
            <person name="Wu S.S."/>
            <person name="Zhou Z."/>
            <person name="Hsiao Y.Y."/>
            <person name="Wu W.L."/>
            <person name="Chen Y.Y."/>
            <person name="Lin Y.F."/>
            <person name="Hsu J.L."/>
            <person name="Li C.Y."/>
            <person name="Wang Z.W."/>
            <person name="Zhao X."/>
            <person name="Zhong W.Y."/>
            <person name="Ma X.K."/>
            <person name="Ma L."/>
            <person name="Huang J."/>
            <person name="Chen G.Z."/>
            <person name="Huang M.Z."/>
            <person name="Huang L."/>
            <person name="Peng D.H."/>
            <person name="Luo Y.B."/>
            <person name="Zou S.Q."/>
            <person name="Chen S.P."/>
            <person name="Lan S."/>
            <person name="Tsai W.C."/>
            <person name="Van de Peer Y."/>
            <person name="Liu Z.J."/>
        </authorList>
    </citation>
    <scope>NUCLEOTIDE SEQUENCE [LARGE SCALE GENOMIC DNA]</scope>
    <source>
        <strain evidence="1">Lor287</strain>
    </source>
</reference>
<dbReference type="PANTHER" id="PTHR10426:SF21">
    <property type="entry name" value="PROTEIN STRICTOSIDINE SYNTHASE-LIKE 13"/>
    <property type="match status" value="1"/>
</dbReference>
<dbReference type="GO" id="GO:0012505">
    <property type="term" value="C:endomembrane system"/>
    <property type="evidence" value="ECO:0007669"/>
    <property type="project" value="TreeGrafter"/>
</dbReference>
<dbReference type="EMBL" id="JBBWWQ010000008">
    <property type="protein sequence ID" value="KAK8940853.1"/>
    <property type="molecule type" value="Genomic_DNA"/>
</dbReference>
<protein>
    <submittedName>
        <fullName evidence="1">Uncharacterized protein</fullName>
    </submittedName>
</protein>
<gene>
    <name evidence="1" type="ORF">KSP39_PZI009827</name>
</gene>